<dbReference type="RefSeq" id="WP_154537491.1">
    <property type="nucleotide sequence ID" value="NZ_VUNE01000001.1"/>
</dbReference>
<name>A0A6N7WZM0_9FIRM</name>
<dbReference type="Gene3D" id="3.20.20.80">
    <property type="entry name" value="Glycosidases"/>
    <property type="match status" value="1"/>
</dbReference>
<dbReference type="PANTHER" id="PTHR10357:SF210">
    <property type="entry name" value="MALTODEXTRIN GLUCOSIDASE"/>
    <property type="match status" value="1"/>
</dbReference>
<dbReference type="CDD" id="cd11338">
    <property type="entry name" value="AmyAc_CMD"/>
    <property type="match status" value="1"/>
</dbReference>
<evidence type="ECO:0000313" key="4">
    <source>
        <dbReference type="EMBL" id="MST62140.1"/>
    </source>
</evidence>
<dbReference type="AlphaFoldDB" id="A0A6N7WZM0"/>
<dbReference type="InterPro" id="IPR045857">
    <property type="entry name" value="O16G_dom_2"/>
</dbReference>
<organism evidence="4 5">
    <name type="scientific">Peptostreptococcus porci</name>
    <dbReference type="NCBI Taxonomy" id="2652282"/>
    <lineage>
        <taxon>Bacteria</taxon>
        <taxon>Bacillati</taxon>
        <taxon>Bacillota</taxon>
        <taxon>Clostridia</taxon>
        <taxon>Peptostreptococcales</taxon>
        <taxon>Peptostreptococcaceae</taxon>
        <taxon>Peptostreptococcus</taxon>
    </lineage>
</organism>
<dbReference type="EMBL" id="VUNE01000001">
    <property type="protein sequence ID" value="MST62140.1"/>
    <property type="molecule type" value="Genomic_DNA"/>
</dbReference>
<comment type="caution">
    <text evidence="4">The sequence shown here is derived from an EMBL/GenBank/DDBJ whole genome shotgun (WGS) entry which is preliminary data.</text>
</comment>
<evidence type="ECO:0000256" key="1">
    <source>
        <dbReference type="ARBA" id="ARBA00022801"/>
    </source>
</evidence>
<keyword evidence="5" id="KW-1185">Reference proteome</keyword>
<dbReference type="GO" id="GO:0005975">
    <property type="term" value="P:carbohydrate metabolic process"/>
    <property type="evidence" value="ECO:0007669"/>
    <property type="project" value="InterPro"/>
</dbReference>
<evidence type="ECO:0000313" key="5">
    <source>
        <dbReference type="Proteomes" id="UP000440713"/>
    </source>
</evidence>
<evidence type="ECO:0000256" key="2">
    <source>
        <dbReference type="ARBA" id="ARBA00023295"/>
    </source>
</evidence>
<dbReference type="GO" id="GO:0016798">
    <property type="term" value="F:hydrolase activity, acting on glycosyl bonds"/>
    <property type="evidence" value="ECO:0007669"/>
    <property type="project" value="UniProtKB-KW"/>
</dbReference>
<keyword evidence="2" id="KW-0326">Glycosidase</keyword>
<dbReference type="Proteomes" id="UP000440713">
    <property type="component" value="Unassembled WGS sequence"/>
</dbReference>
<reference evidence="4 5" key="1">
    <citation type="submission" date="2019-08" db="EMBL/GenBank/DDBJ databases">
        <title>In-depth cultivation of the pig gut microbiome towards novel bacterial diversity and tailored functional studies.</title>
        <authorList>
            <person name="Wylensek D."/>
            <person name="Hitch T.C.A."/>
            <person name="Clavel T."/>
        </authorList>
    </citation>
    <scope>NUCLEOTIDE SEQUENCE [LARGE SCALE GENOMIC DNA]</scope>
    <source>
        <strain evidence="4 5">WCA-SAB-591-4A-A</strain>
    </source>
</reference>
<gene>
    <name evidence="4" type="ORF">FYJ71_04010</name>
</gene>
<sequence length="617" mass="72510">MKDIIYNPLTFKTPSGSINNCESSVLDVLVRKGLYETGINFCIYSDQNETFIMKTHMKKVGEIGSYIKYTVYLDKFEVGIYYYYFEVKFGENNVSYISNFDYNAEISDRIIPWQLTVFDKGYKTPDWVKGGIMYQIFPDRFKKDDSYIPSKTINEDERIIHSNWNDIPNSSFDTENYAARDFYKGNLDGILSEKEYFESLNIDMIYLNPVFESSENHRYSTADYYNIDPYLGTNDIFEHLCSEFKKSNINIILDGVFSHTGSDSKYFNKKSHYSDIGAYNSLESKYYPWFKFIEYPDKYDSWWGFDNLPTVNKENKDFRDFICKPEDGVLNYWQNKGIKGWRLDVVDELPDIFVDEIRASMKEKDPDSFLIGEVWEDASNKFSYGYRRKYLLGDQLDSVMNYPWKFAIIDFMKNKNADLFASRVMTLINNYPKPALDCLMNILSTHDTERIITVLGKDIGLVDNHLKKDFRLEESDYEKAKILEKFASFLQFTLPGIPSIYYGDEIGMQGFSDPFNRACFDKDNGDIELLDHYRKLCDFRRRYRHDFKSGFAMAFHEGNVISYYRNNILCIVNMCNDPIIFEDKTYGEWVFGNKKPFFTDYGIVIGPQSYTAININE</sequence>
<accession>A0A6N7WZM0</accession>
<feature type="domain" description="Glycosyl hydrolase family 13 catalytic" evidence="3">
    <location>
        <begin position="135"/>
        <end position="540"/>
    </location>
</feature>
<keyword evidence="1 4" id="KW-0378">Hydrolase</keyword>
<protein>
    <submittedName>
        <fullName evidence="4">Glycoside hydrolase family 13 protein</fullName>
    </submittedName>
</protein>
<dbReference type="SUPFAM" id="SSF51445">
    <property type="entry name" value="(Trans)glycosidases"/>
    <property type="match status" value="1"/>
</dbReference>
<dbReference type="Pfam" id="PF00128">
    <property type="entry name" value="Alpha-amylase"/>
    <property type="match status" value="1"/>
</dbReference>
<proteinExistence type="predicted"/>
<dbReference type="InterPro" id="IPR006047">
    <property type="entry name" value="GH13_cat_dom"/>
</dbReference>
<dbReference type="InterPro" id="IPR017853">
    <property type="entry name" value="GH"/>
</dbReference>
<dbReference type="PANTHER" id="PTHR10357">
    <property type="entry name" value="ALPHA-AMYLASE FAMILY MEMBER"/>
    <property type="match status" value="1"/>
</dbReference>
<dbReference type="SMART" id="SM00642">
    <property type="entry name" value="Aamy"/>
    <property type="match status" value="1"/>
</dbReference>
<dbReference type="Gene3D" id="3.90.400.10">
    <property type="entry name" value="Oligo-1,6-glucosidase, Domain 2"/>
    <property type="match status" value="1"/>
</dbReference>
<evidence type="ECO:0000259" key="3">
    <source>
        <dbReference type="SMART" id="SM00642"/>
    </source>
</evidence>